<evidence type="ECO:0000313" key="2">
    <source>
        <dbReference type="Proteomes" id="UP000789706"/>
    </source>
</evidence>
<dbReference type="Proteomes" id="UP000789706">
    <property type="component" value="Unassembled WGS sequence"/>
</dbReference>
<comment type="caution">
    <text evidence="1">The sequence shown here is derived from an EMBL/GenBank/DDBJ whole genome shotgun (WGS) entry which is preliminary data.</text>
</comment>
<accession>A0A9N9F5P8</accession>
<reference evidence="1" key="1">
    <citation type="submission" date="2021-06" db="EMBL/GenBank/DDBJ databases">
        <authorList>
            <person name="Kallberg Y."/>
            <person name="Tangrot J."/>
            <person name="Rosling A."/>
        </authorList>
    </citation>
    <scope>NUCLEOTIDE SEQUENCE</scope>
    <source>
        <strain evidence="1">AZ414A</strain>
    </source>
</reference>
<evidence type="ECO:0000313" key="1">
    <source>
        <dbReference type="EMBL" id="CAG8511475.1"/>
    </source>
</evidence>
<proteinExistence type="predicted"/>
<sequence length="199" mass="22322">MFAENVIESNYAISGRIMGNWGMPNIYNYTRHVGNNAIWDCYNLNNTWTFIKNNYPKELDVIESTCNQEGNISTRHGSSKYNAEPILALTSYYLELSYNNDDDNFCNKEDEGEEEADRGQLSSMIKITPPIITLTPITTSLIETSSTGIISNNPFIPTSEGCISKMIEKFYLTPSEKQLIGNIGDTGDIGHIGVLRKLE</sequence>
<keyword evidence="2" id="KW-1185">Reference proteome</keyword>
<organism evidence="1 2">
    <name type="scientific">Diversispora eburnea</name>
    <dbReference type="NCBI Taxonomy" id="1213867"/>
    <lineage>
        <taxon>Eukaryota</taxon>
        <taxon>Fungi</taxon>
        <taxon>Fungi incertae sedis</taxon>
        <taxon>Mucoromycota</taxon>
        <taxon>Glomeromycotina</taxon>
        <taxon>Glomeromycetes</taxon>
        <taxon>Diversisporales</taxon>
        <taxon>Diversisporaceae</taxon>
        <taxon>Diversispora</taxon>
    </lineage>
</organism>
<gene>
    <name evidence="1" type="ORF">DEBURN_LOCUS5199</name>
</gene>
<name>A0A9N9F5P8_9GLOM</name>
<protein>
    <submittedName>
        <fullName evidence="1">616_t:CDS:1</fullName>
    </submittedName>
</protein>
<dbReference type="EMBL" id="CAJVPK010000445">
    <property type="protein sequence ID" value="CAG8511475.1"/>
    <property type="molecule type" value="Genomic_DNA"/>
</dbReference>
<dbReference type="AlphaFoldDB" id="A0A9N9F5P8"/>